<comment type="cofactor">
    <cofactor evidence="2">
        <name>heme</name>
        <dbReference type="ChEBI" id="CHEBI:30413"/>
    </cofactor>
</comment>
<keyword evidence="19 20" id="KW-0472">Membrane</keyword>
<protein>
    <recommendedName>
        <fullName evidence="8 20">Cytochrome c oxidase subunit 1</fullName>
        <ecNumber evidence="7 20">7.1.1.9</ecNumber>
    </recommendedName>
</protein>
<feature type="transmembrane region" description="Helical" evidence="21">
    <location>
        <begin position="306"/>
        <end position="329"/>
    </location>
</feature>
<keyword evidence="13 20" id="KW-0479">Metal-binding</keyword>
<evidence type="ECO:0000256" key="2">
    <source>
        <dbReference type="ARBA" id="ARBA00001971"/>
    </source>
</evidence>
<dbReference type="FunFam" id="1.20.210.10:FF:000001">
    <property type="entry name" value="Cytochrome c oxidase subunit 1"/>
    <property type="match status" value="1"/>
</dbReference>
<keyword evidence="10 20" id="KW-0349">Heme</keyword>
<evidence type="ECO:0000256" key="9">
    <source>
        <dbReference type="ARBA" id="ARBA00022448"/>
    </source>
</evidence>
<feature type="transmembrane region" description="Helical" evidence="21">
    <location>
        <begin position="341"/>
        <end position="362"/>
    </location>
</feature>
<dbReference type="GeneID" id="5846723"/>
<proteinExistence type="inferred from homology"/>
<dbReference type="GO" id="GO:0015990">
    <property type="term" value="P:electron transport coupled proton transport"/>
    <property type="evidence" value="ECO:0007669"/>
    <property type="project" value="InterPro"/>
</dbReference>
<feature type="transmembrane region" description="Helical" evidence="21">
    <location>
        <begin position="382"/>
        <end position="400"/>
    </location>
</feature>
<keyword evidence="20 23" id="KW-0496">Mitochondrion</keyword>
<comment type="subunit">
    <text evidence="6">Component of the cytochrome c oxidase (complex IV, CIV), a multisubunit enzyme composed of a catalytic core of 3 subunits and several supernumerary subunits. The complex exists as a monomer or a dimer and forms supercomplexes (SCs) in the inner mitochondrial membrane with ubiquinol-cytochrome c oxidoreductase (cytochrome b-c1 complex, complex III, CIII).</text>
</comment>
<dbReference type="GO" id="GO:0006123">
    <property type="term" value="P:mitochondrial electron transport, cytochrome c to oxygen"/>
    <property type="evidence" value="ECO:0007669"/>
    <property type="project" value="TreeGrafter"/>
</dbReference>
<evidence type="ECO:0000256" key="10">
    <source>
        <dbReference type="ARBA" id="ARBA00022617"/>
    </source>
</evidence>
<dbReference type="SUPFAM" id="SSF81442">
    <property type="entry name" value="Cytochrome c oxidase subunit I-like"/>
    <property type="match status" value="1"/>
</dbReference>
<dbReference type="InterPro" id="IPR023616">
    <property type="entry name" value="Cyt_c_oxase-like_su1_dom"/>
</dbReference>
<feature type="domain" description="Cytochrome oxidase subunit I profile" evidence="22">
    <location>
        <begin position="3"/>
        <end position="518"/>
    </location>
</feature>
<dbReference type="CDD" id="cd01663">
    <property type="entry name" value="Cyt_c_Oxidase_I"/>
    <property type="match status" value="1"/>
</dbReference>
<evidence type="ECO:0000256" key="7">
    <source>
        <dbReference type="ARBA" id="ARBA00012949"/>
    </source>
</evidence>
<name>I6LIF4_9METZ</name>
<feature type="transmembrane region" description="Helical" evidence="21">
    <location>
        <begin position="186"/>
        <end position="213"/>
    </location>
</feature>
<dbReference type="InterPro" id="IPR000883">
    <property type="entry name" value="Cyt_C_Oxase_1"/>
</dbReference>
<organism evidence="23">
    <name type="scientific">Cinachyrella kuekenthali</name>
    <dbReference type="NCBI Taxonomy" id="458489"/>
    <lineage>
        <taxon>Eukaryota</taxon>
        <taxon>Metazoa</taxon>
        <taxon>Porifera</taxon>
        <taxon>Demospongiae</taxon>
        <taxon>Heteroscleromorpha</taxon>
        <taxon>Tetractinellida</taxon>
        <taxon>Spirophorina</taxon>
        <taxon>Tetillidae</taxon>
        <taxon>Cinachyrella</taxon>
    </lineage>
</organism>
<evidence type="ECO:0000256" key="17">
    <source>
        <dbReference type="ARBA" id="ARBA00023004"/>
    </source>
</evidence>
<dbReference type="InterPro" id="IPR014241">
    <property type="entry name" value="Cyt_c_oxidase_su1_bac"/>
</dbReference>
<geneLocation type="mitochondrion" evidence="23"/>
<keyword evidence="18 20" id="KW-0186">Copper</keyword>
<evidence type="ECO:0000256" key="8">
    <source>
        <dbReference type="ARBA" id="ARBA00015947"/>
    </source>
</evidence>
<evidence type="ECO:0000256" key="18">
    <source>
        <dbReference type="ARBA" id="ARBA00023008"/>
    </source>
</evidence>
<dbReference type="GO" id="GO:0020037">
    <property type="term" value="F:heme binding"/>
    <property type="evidence" value="ECO:0007669"/>
    <property type="project" value="InterPro"/>
</dbReference>
<evidence type="ECO:0000313" key="23">
    <source>
        <dbReference type="EMBL" id="ABW83835.1"/>
    </source>
</evidence>
<evidence type="ECO:0000256" key="16">
    <source>
        <dbReference type="ARBA" id="ARBA00022989"/>
    </source>
</evidence>
<sequence>MDRLYLTRWLYSTNHKDIGTLYLLFGVFSGMIGSGFSLLIRLELSAPGSMLGDDQLYNVMVTAHGLIMVFFLVMPVMIGGFGNWLVPLYIGAPDMAFPRLNNISFWVLPPSAILLLGSAFVEQGVGTGWTLYPPLSSIQAHSGGSVDAAIFSIHLAGISSILGSMNFITTIFNMRAPGITMDRLPLFVWSILVTTYLLLLALPVLAGAITMLLTDRNFNTTFFDPAGGGDPILFQHLFWFFGHPEVYVLILPGFGIISQIIPTFAAKKQIFGYLGMVYAMVSIGILGFIVWAHHMFTVGMDADSRAYFSAATMIIAVPTGIKIFSWIATIVGGSLRTDTPMLWAMGFVFLFTVGGLTGIVVACSSLDILLHDTYYVVAHFHYVLSMGAIFAIFGGVYYWFGKITGYCYNEVLGKIHFWLMFIGVNLTFFPQHFLGLAGLPRRYSDYHDSFAGWNQISSLGSFISIVSVMVFLYLVYDAYVWEIKFVGWTKDSGHYPSLEWSQTSPPAHHTYNELPFVYKGSS</sequence>
<gene>
    <name evidence="23" type="primary">cox1</name>
</gene>
<dbReference type="EC" id="7.1.1.9" evidence="7 20"/>
<keyword evidence="16 21" id="KW-1133">Transmembrane helix</keyword>
<evidence type="ECO:0000256" key="6">
    <source>
        <dbReference type="ARBA" id="ARBA00011164"/>
    </source>
</evidence>
<feature type="transmembrane region" description="Helical" evidence="21">
    <location>
        <begin position="149"/>
        <end position="174"/>
    </location>
</feature>
<keyword evidence="12 20" id="KW-0812">Transmembrane</keyword>
<keyword evidence="17 20" id="KW-0408">Iron</keyword>
<keyword evidence="14" id="KW-1278">Translocase</keyword>
<keyword evidence="9 20" id="KW-0813">Transport</keyword>
<feature type="transmembrane region" description="Helical" evidence="21">
    <location>
        <begin position="273"/>
        <end position="294"/>
    </location>
</feature>
<evidence type="ECO:0000256" key="1">
    <source>
        <dbReference type="ARBA" id="ARBA00001935"/>
    </source>
</evidence>
<dbReference type="Pfam" id="PF00115">
    <property type="entry name" value="COX1"/>
    <property type="match status" value="1"/>
</dbReference>
<dbReference type="GO" id="GO:0046872">
    <property type="term" value="F:metal ion binding"/>
    <property type="evidence" value="ECO:0007669"/>
    <property type="project" value="UniProtKB-KW"/>
</dbReference>
<keyword evidence="11 20" id="KW-0679">Respiratory chain</keyword>
<evidence type="ECO:0000256" key="19">
    <source>
        <dbReference type="ARBA" id="ARBA00023136"/>
    </source>
</evidence>
<dbReference type="PROSITE" id="PS50855">
    <property type="entry name" value="COX1"/>
    <property type="match status" value="1"/>
</dbReference>
<dbReference type="PRINTS" id="PR01165">
    <property type="entry name" value="CYCOXIDASEI"/>
</dbReference>
<evidence type="ECO:0000256" key="3">
    <source>
        <dbReference type="ARBA" id="ARBA00004141"/>
    </source>
</evidence>
<evidence type="ECO:0000256" key="4">
    <source>
        <dbReference type="ARBA" id="ARBA00004673"/>
    </source>
</evidence>
<dbReference type="InterPro" id="IPR036927">
    <property type="entry name" value="Cyt_c_oxase-like_su1_sf"/>
</dbReference>
<evidence type="ECO:0000259" key="22">
    <source>
        <dbReference type="PROSITE" id="PS50855"/>
    </source>
</evidence>
<dbReference type="PANTHER" id="PTHR10422:SF18">
    <property type="entry name" value="CYTOCHROME C OXIDASE SUBUNIT 1"/>
    <property type="match status" value="1"/>
</dbReference>
<dbReference type="InterPro" id="IPR023615">
    <property type="entry name" value="Cyt_c_Oxase_su1_BS"/>
</dbReference>
<feature type="transmembrane region" description="Helical" evidence="21">
    <location>
        <begin position="103"/>
        <end position="121"/>
    </location>
</feature>
<comment type="similarity">
    <text evidence="5 20">Belongs to the heme-copper respiratory oxidase family.</text>
</comment>
<evidence type="ECO:0000256" key="12">
    <source>
        <dbReference type="ARBA" id="ARBA00022692"/>
    </source>
</evidence>
<feature type="transmembrane region" description="Helical" evidence="21">
    <location>
        <begin position="453"/>
        <end position="476"/>
    </location>
</feature>
<accession>I6LIF4</accession>
<evidence type="ECO:0000256" key="15">
    <source>
        <dbReference type="ARBA" id="ARBA00022982"/>
    </source>
</evidence>
<evidence type="ECO:0000256" key="5">
    <source>
        <dbReference type="ARBA" id="ARBA00009578"/>
    </source>
</evidence>
<comment type="function">
    <text evidence="20">Component of the cytochrome c oxidase, the last enzyme in the mitochondrial electron transport chain which drives oxidative phosphorylation. The respiratory chain contains 3 multisubunit complexes succinate dehydrogenase (complex II, CII), ubiquinol-cytochrome c oxidoreductase (cytochrome b-c1 complex, complex III, CIII) and cytochrome c oxidase (complex IV, CIV), that cooperate to transfer electrons derived from NADH and succinate to molecular oxygen, creating an electrochemical gradient over the inner membrane that drives transmembrane transport and the ATP synthase. Cytochrome c oxidase is the component of the respiratory chain that catalyzes the reduction of oxygen to water. Electrons originating from reduced cytochrome c in the intermembrane space (IMS) are transferred via the dinuclear copper A center (CU(A)) of subunit 2 and heme A of subunit 1 to the active site in subunit 1, a binuclear center (BNC) formed by heme A3 and copper B (CU(B)). The BNC reduces molecular oxygen to 2 water molecules using 4 electrons from cytochrome c in the IMS and 4 protons from the mitochondrial matrix.</text>
</comment>
<evidence type="ECO:0000256" key="14">
    <source>
        <dbReference type="ARBA" id="ARBA00022967"/>
    </source>
</evidence>
<dbReference type="PROSITE" id="PS00077">
    <property type="entry name" value="COX1_CUB"/>
    <property type="match status" value="1"/>
</dbReference>
<dbReference type="Gene3D" id="1.20.210.10">
    <property type="entry name" value="Cytochrome c oxidase-like, subunit I domain"/>
    <property type="match status" value="1"/>
</dbReference>
<dbReference type="EMBL" id="EU237479">
    <property type="protein sequence ID" value="ABW83835.1"/>
    <property type="molecule type" value="Genomic_DNA"/>
</dbReference>
<evidence type="ECO:0000256" key="20">
    <source>
        <dbReference type="RuleBase" id="RU000369"/>
    </source>
</evidence>
<dbReference type="RefSeq" id="YP_001648419.1">
    <property type="nucleotide sequence ID" value="NC_010198.1"/>
</dbReference>
<evidence type="ECO:0000256" key="13">
    <source>
        <dbReference type="ARBA" id="ARBA00022723"/>
    </source>
</evidence>
<keyword evidence="20" id="KW-0999">Mitochondrion inner membrane</keyword>
<dbReference type="UniPathway" id="UPA00705"/>
<evidence type="ECO:0000256" key="21">
    <source>
        <dbReference type="SAM" id="Phobius"/>
    </source>
</evidence>
<feature type="transmembrane region" description="Helical" evidence="21">
    <location>
        <begin position="246"/>
        <end position="266"/>
    </location>
</feature>
<keyword evidence="15 20" id="KW-0249">Electron transport</keyword>
<feature type="transmembrane region" description="Helical" evidence="21">
    <location>
        <begin position="21"/>
        <end position="42"/>
    </location>
</feature>
<dbReference type="AlphaFoldDB" id="I6LIF4"/>
<comment type="cofactor">
    <cofactor evidence="1">
        <name>Cu cation</name>
        <dbReference type="ChEBI" id="CHEBI:23378"/>
    </cofactor>
</comment>
<dbReference type="GO" id="GO:0004129">
    <property type="term" value="F:cytochrome-c oxidase activity"/>
    <property type="evidence" value="ECO:0007669"/>
    <property type="project" value="UniProtKB-EC"/>
</dbReference>
<dbReference type="GO" id="GO:0045277">
    <property type="term" value="C:respiratory chain complex IV"/>
    <property type="evidence" value="ECO:0007669"/>
    <property type="project" value="InterPro"/>
</dbReference>
<evidence type="ECO:0000256" key="11">
    <source>
        <dbReference type="ARBA" id="ARBA00022660"/>
    </source>
</evidence>
<dbReference type="PANTHER" id="PTHR10422">
    <property type="entry name" value="CYTOCHROME C OXIDASE SUBUNIT 1"/>
    <property type="match status" value="1"/>
</dbReference>
<comment type="pathway">
    <text evidence="4 20">Energy metabolism; oxidative phosphorylation.</text>
</comment>
<dbReference type="InterPro" id="IPR033944">
    <property type="entry name" value="Cyt_c_oxase_su1_dom"/>
</dbReference>
<feature type="transmembrane region" description="Helical" evidence="21">
    <location>
        <begin position="412"/>
        <end position="433"/>
    </location>
</feature>
<feature type="transmembrane region" description="Helical" evidence="21">
    <location>
        <begin position="62"/>
        <end position="91"/>
    </location>
</feature>
<comment type="catalytic activity">
    <reaction evidence="20">
        <text>4 Fe(II)-[cytochrome c] + O2 + 8 H(+)(in) = 4 Fe(III)-[cytochrome c] + 2 H2O + 4 H(+)(out)</text>
        <dbReference type="Rhea" id="RHEA:11436"/>
        <dbReference type="Rhea" id="RHEA-COMP:10350"/>
        <dbReference type="Rhea" id="RHEA-COMP:14399"/>
        <dbReference type="ChEBI" id="CHEBI:15377"/>
        <dbReference type="ChEBI" id="CHEBI:15378"/>
        <dbReference type="ChEBI" id="CHEBI:15379"/>
        <dbReference type="ChEBI" id="CHEBI:29033"/>
        <dbReference type="ChEBI" id="CHEBI:29034"/>
        <dbReference type="EC" id="7.1.1.9"/>
    </reaction>
</comment>
<dbReference type="NCBIfam" id="TIGR02891">
    <property type="entry name" value="CtaD_CoxA"/>
    <property type="match status" value="1"/>
</dbReference>
<comment type="subcellular location">
    <subcellularLocation>
        <location evidence="3">Membrane</location>
        <topology evidence="3">Multi-pass membrane protein</topology>
    </subcellularLocation>
    <subcellularLocation>
        <location evidence="20">Mitochondrion inner membrane</location>
        <topology evidence="20">Multi-pass membrane protein</topology>
    </subcellularLocation>
</comment>
<reference evidence="23" key="1">
    <citation type="submission" date="2007-10" db="EMBL/GenBank/DDBJ databases">
        <title>Reconstructing Ordinal Relationships in the Demospongiae Using Mitochondrial Genomic Data.</title>
        <authorList>
            <person name="Lavrov D.V."/>
            <person name="Wang X."/>
            <person name="Kelly M."/>
        </authorList>
    </citation>
    <scope>NUCLEOTIDE SEQUENCE</scope>
</reference>
<dbReference type="GO" id="GO:0005743">
    <property type="term" value="C:mitochondrial inner membrane"/>
    <property type="evidence" value="ECO:0007669"/>
    <property type="project" value="UniProtKB-SubCell"/>
</dbReference>